<keyword evidence="8" id="KW-0807">Transducer</keyword>
<dbReference type="Pfam" id="PF00001">
    <property type="entry name" value="7tm_1"/>
    <property type="match status" value="1"/>
</dbReference>
<evidence type="ECO:0000256" key="9">
    <source>
        <dbReference type="SAM" id="Phobius"/>
    </source>
</evidence>
<dbReference type="PANTHER" id="PTHR46272:SF6">
    <property type="entry name" value="G-PROTEIN COUPLED RECEPTOR 139-RELATED"/>
    <property type="match status" value="1"/>
</dbReference>
<organism evidence="11 12">
    <name type="scientific">Callorhinchus milii</name>
    <name type="common">Ghost shark</name>
    <dbReference type="NCBI Taxonomy" id="7868"/>
    <lineage>
        <taxon>Eukaryota</taxon>
        <taxon>Metazoa</taxon>
        <taxon>Chordata</taxon>
        <taxon>Craniata</taxon>
        <taxon>Vertebrata</taxon>
        <taxon>Chondrichthyes</taxon>
        <taxon>Holocephali</taxon>
        <taxon>Chimaeriformes</taxon>
        <taxon>Callorhinchidae</taxon>
        <taxon>Callorhinchus</taxon>
    </lineage>
</organism>
<dbReference type="PROSITE" id="PS50262">
    <property type="entry name" value="G_PROTEIN_RECEP_F1_2"/>
    <property type="match status" value="1"/>
</dbReference>
<evidence type="ECO:0000256" key="6">
    <source>
        <dbReference type="ARBA" id="ARBA00023136"/>
    </source>
</evidence>
<reference evidence="12" key="3">
    <citation type="journal article" date="2014" name="Nature">
        <title>Elephant shark genome provides unique insights into gnathostome evolution.</title>
        <authorList>
            <consortium name="International Elephant Shark Genome Sequencing Consortium"/>
            <person name="Venkatesh B."/>
            <person name="Lee A.P."/>
            <person name="Ravi V."/>
            <person name="Maurya A.K."/>
            <person name="Lian M.M."/>
            <person name="Swann J.B."/>
            <person name="Ohta Y."/>
            <person name="Flajnik M.F."/>
            <person name="Sutoh Y."/>
            <person name="Kasahara M."/>
            <person name="Hoon S."/>
            <person name="Gangu V."/>
            <person name="Roy S.W."/>
            <person name="Irimia M."/>
            <person name="Korzh V."/>
            <person name="Kondrychyn I."/>
            <person name="Lim Z.W."/>
            <person name="Tay B.H."/>
            <person name="Tohari S."/>
            <person name="Kong K.W."/>
            <person name="Ho S."/>
            <person name="Lorente-Galdos B."/>
            <person name="Quilez J."/>
            <person name="Marques-Bonet T."/>
            <person name="Raney B.J."/>
            <person name="Ingham P.W."/>
            <person name="Tay A."/>
            <person name="Hillier L.W."/>
            <person name="Minx P."/>
            <person name="Boehm T."/>
            <person name="Wilson R.K."/>
            <person name="Brenner S."/>
            <person name="Warren W.C."/>
        </authorList>
    </citation>
    <scope>NUCLEOTIDE SEQUENCE [LARGE SCALE GENOMIC DNA]</scope>
</reference>
<feature type="transmembrane region" description="Helical" evidence="9">
    <location>
        <begin position="216"/>
        <end position="234"/>
    </location>
</feature>
<evidence type="ECO:0000259" key="10">
    <source>
        <dbReference type="PROSITE" id="PS50262"/>
    </source>
</evidence>
<dbReference type="InterPro" id="IPR017452">
    <property type="entry name" value="GPCR_Rhodpsn_7TM"/>
</dbReference>
<keyword evidence="5" id="KW-0297">G-protein coupled receptor</keyword>
<keyword evidence="3 9" id="KW-0812">Transmembrane</keyword>
<dbReference type="GO" id="GO:0004930">
    <property type="term" value="F:G protein-coupled receptor activity"/>
    <property type="evidence" value="ECO:0007669"/>
    <property type="project" value="UniProtKB-KW"/>
</dbReference>
<keyword evidence="12" id="KW-1185">Reference proteome</keyword>
<feature type="domain" description="G-protein coupled receptors family 1 profile" evidence="10">
    <location>
        <begin position="21"/>
        <end position="232"/>
    </location>
</feature>
<dbReference type="Proteomes" id="UP000314986">
    <property type="component" value="Unassembled WGS sequence"/>
</dbReference>
<evidence type="ECO:0000313" key="12">
    <source>
        <dbReference type="Proteomes" id="UP000314986"/>
    </source>
</evidence>
<sequence>GRINNDGNRKTAIEFNNITPVCSIVMVLIFAATVSSVWLTVAFTFDRFVAICCQKLKATFCSEKTASFVVATVGVLSCLESIPMYFKFQPRLKIKNVPWFCDIKQSYYNSRGWATFELLHRALTPLIPFVIILTCNALTVRHILTANKVRRKLRSHGTCEQHSDPEMRKRRKSIILLFSISGSLILLWMTYVVYFIYQRVGFMSHSFMPSNLAATLGYMLQLLSSCTNSCIYAVTQTKFREELKNMVRYPLRFF</sequence>
<reference evidence="11" key="4">
    <citation type="submission" date="2025-08" db="UniProtKB">
        <authorList>
            <consortium name="Ensembl"/>
        </authorList>
    </citation>
    <scope>IDENTIFICATION</scope>
</reference>
<dbReference type="AlphaFoldDB" id="A0A4W3J978"/>
<protein>
    <recommendedName>
        <fullName evidence="10">G-protein coupled receptors family 1 profile domain-containing protein</fullName>
    </recommendedName>
</protein>
<evidence type="ECO:0000256" key="3">
    <source>
        <dbReference type="ARBA" id="ARBA00022692"/>
    </source>
</evidence>
<evidence type="ECO:0000256" key="1">
    <source>
        <dbReference type="ARBA" id="ARBA00004651"/>
    </source>
</evidence>
<dbReference type="GO" id="GO:0005886">
    <property type="term" value="C:plasma membrane"/>
    <property type="evidence" value="ECO:0007669"/>
    <property type="project" value="UniProtKB-SubCell"/>
</dbReference>
<dbReference type="GeneTree" id="ENSGT00970000196759"/>
<dbReference type="SUPFAM" id="SSF81321">
    <property type="entry name" value="Family A G protein-coupled receptor-like"/>
    <property type="match status" value="1"/>
</dbReference>
<dbReference type="InterPro" id="IPR052477">
    <property type="entry name" value="Orphan_GPCR1"/>
</dbReference>
<dbReference type="PRINTS" id="PR00237">
    <property type="entry name" value="GPCRRHODOPSN"/>
</dbReference>
<dbReference type="Gene3D" id="1.20.1070.10">
    <property type="entry name" value="Rhodopsin 7-helix transmembrane proteins"/>
    <property type="match status" value="1"/>
</dbReference>
<keyword evidence="4 9" id="KW-1133">Transmembrane helix</keyword>
<reference evidence="11" key="5">
    <citation type="submission" date="2025-09" db="UniProtKB">
        <authorList>
            <consortium name="Ensembl"/>
        </authorList>
    </citation>
    <scope>IDENTIFICATION</scope>
</reference>
<feature type="transmembrane region" description="Helical" evidence="9">
    <location>
        <begin position="126"/>
        <end position="144"/>
    </location>
</feature>
<dbReference type="OMA" id="CLESIPM"/>
<feature type="transmembrane region" description="Helical" evidence="9">
    <location>
        <begin position="24"/>
        <end position="45"/>
    </location>
</feature>
<evidence type="ECO:0000256" key="5">
    <source>
        <dbReference type="ARBA" id="ARBA00023040"/>
    </source>
</evidence>
<keyword evidence="7" id="KW-0675">Receptor</keyword>
<keyword evidence="2" id="KW-1003">Cell membrane</keyword>
<evidence type="ECO:0000313" key="11">
    <source>
        <dbReference type="Ensembl" id="ENSCMIP00000039839.1"/>
    </source>
</evidence>
<accession>A0A4W3J978</accession>
<proteinExistence type="predicted"/>
<evidence type="ECO:0000256" key="8">
    <source>
        <dbReference type="ARBA" id="ARBA00023224"/>
    </source>
</evidence>
<name>A0A4W3J978_CALMI</name>
<dbReference type="InParanoid" id="A0A4W3J978"/>
<feature type="transmembrane region" description="Helical" evidence="9">
    <location>
        <begin position="174"/>
        <end position="196"/>
    </location>
</feature>
<evidence type="ECO:0000256" key="4">
    <source>
        <dbReference type="ARBA" id="ARBA00022989"/>
    </source>
</evidence>
<dbReference type="Ensembl" id="ENSCMIT00000040410.1">
    <property type="protein sequence ID" value="ENSCMIP00000039839.1"/>
    <property type="gene ID" value="ENSCMIG00000016668.1"/>
</dbReference>
<keyword evidence="6 9" id="KW-0472">Membrane</keyword>
<evidence type="ECO:0000256" key="7">
    <source>
        <dbReference type="ARBA" id="ARBA00023170"/>
    </source>
</evidence>
<dbReference type="InterPro" id="IPR000276">
    <property type="entry name" value="GPCR_Rhodpsn"/>
</dbReference>
<reference evidence="12" key="2">
    <citation type="journal article" date="2007" name="PLoS Biol.">
        <title>Survey sequencing and comparative analysis of the elephant shark (Callorhinchus milii) genome.</title>
        <authorList>
            <person name="Venkatesh B."/>
            <person name="Kirkness E.F."/>
            <person name="Loh Y.H."/>
            <person name="Halpern A.L."/>
            <person name="Lee A.P."/>
            <person name="Johnson J."/>
            <person name="Dandona N."/>
            <person name="Viswanathan L.D."/>
            <person name="Tay A."/>
            <person name="Venter J.C."/>
            <person name="Strausberg R.L."/>
            <person name="Brenner S."/>
        </authorList>
    </citation>
    <scope>NUCLEOTIDE SEQUENCE [LARGE SCALE GENOMIC DNA]</scope>
</reference>
<dbReference type="PANTHER" id="PTHR46272">
    <property type="entry name" value="G_PROTEIN_RECEP_F1_2 DOMAIN-CONTAINING PROTEIN"/>
    <property type="match status" value="1"/>
</dbReference>
<reference evidence="12" key="1">
    <citation type="journal article" date="2006" name="Science">
        <title>Ancient noncoding elements conserved in the human genome.</title>
        <authorList>
            <person name="Venkatesh B."/>
            <person name="Kirkness E.F."/>
            <person name="Loh Y.H."/>
            <person name="Halpern A.L."/>
            <person name="Lee A.P."/>
            <person name="Johnson J."/>
            <person name="Dandona N."/>
            <person name="Viswanathan L.D."/>
            <person name="Tay A."/>
            <person name="Venter J.C."/>
            <person name="Strausberg R.L."/>
            <person name="Brenner S."/>
        </authorList>
    </citation>
    <scope>NUCLEOTIDE SEQUENCE [LARGE SCALE GENOMIC DNA]</scope>
</reference>
<evidence type="ECO:0000256" key="2">
    <source>
        <dbReference type="ARBA" id="ARBA00022475"/>
    </source>
</evidence>
<comment type="subcellular location">
    <subcellularLocation>
        <location evidence="1">Cell membrane</location>
        <topology evidence="1">Multi-pass membrane protein</topology>
    </subcellularLocation>
</comment>